<organism evidence="1 2">
    <name type="scientific">Leuconostoc phage Ln-9</name>
    <dbReference type="NCBI Taxonomy" id="1536605"/>
    <lineage>
        <taxon>Viruses</taxon>
        <taxon>Duplodnaviria</taxon>
        <taxon>Heunggongvirae</taxon>
        <taxon>Uroviricota</taxon>
        <taxon>Caudoviricetes</taxon>
        <taxon>Mccleskeyvirinae</taxon>
        <taxon>Unaquatrovirus</taxon>
        <taxon>Unaquatrovirus Ln9</taxon>
    </lineage>
</organism>
<gene>
    <name evidence="1" type="ORF">Ln9_0035</name>
</gene>
<keyword evidence="2" id="KW-1185">Reference proteome</keyword>
<reference evidence="1 2" key="1">
    <citation type="journal article" date="2015" name="Int. J. Food Microbiol.">
        <title>Phages of dairy Leuconostoc mesenteroides: Genomics and factors influencing their adsorption.</title>
        <authorList>
            <person name="Pujato S.A."/>
            <person name="Mercanti D.J."/>
            <person name="Guglielmotti D.M."/>
            <person name="Rousseau G.M."/>
            <person name="Moineau S."/>
            <person name="Reinheimer J.A."/>
            <person name="Quiberoni A.D."/>
        </authorList>
    </citation>
    <scope>NUCLEOTIDE SEQUENCE [LARGE SCALE GENOMIC DNA]</scope>
</reference>
<dbReference type="GeneID" id="24723719"/>
<evidence type="ECO:0000313" key="1">
    <source>
        <dbReference type="EMBL" id="AIM50884.1"/>
    </source>
</evidence>
<dbReference type="Proteomes" id="UP000203142">
    <property type="component" value="Segment"/>
</dbReference>
<name>A0A0D3MKV5_9CAUD</name>
<dbReference type="KEGG" id="vg:24723719"/>
<sequence length="43" mass="5384">MNFDRHKEWAKLIYDPVIRDLVIDRLALMEFEYNTEKERENEI</sequence>
<evidence type="ECO:0000313" key="2">
    <source>
        <dbReference type="Proteomes" id="UP000203142"/>
    </source>
</evidence>
<accession>A0A0D3MKV5</accession>
<dbReference type="EMBL" id="KM262192">
    <property type="protein sequence ID" value="AIM50884.1"/>
    <property type="molecule type" value="Genomic_DNA"/>
</dbReference>
<dbReference type="RefSeq" id="YP_009149992.1">
    <property type="nucleotide sequence ID" value="NC_027358.1"/>
</dbReference>
<proteinExistence type="predicted"/>
<protein>
    <submittedName>
        <fullName evidence="1">Uncharacterized protein</fullName>
    </submittedName>
</protein>